<name>A0ABD2Y0S9_9GENT</name>
<reference evidence="2 3" key="1">
    <citation type="submission" date="2024-11" db="EMBL/GenBank/DDBJ databases">
        <title>A near-complete genome assembly of Cinchona calisaya.</title>
        <authorList>
            <person name="Lian D.C."/>
            <person name="Zhao X.W."/>
            <person name="Wei L."/>
        </authorList>
    </citation>
    <scope>NUCLEOTIDE SEQUENCE [LARGE SCALE GENOMIC DNA]</scope>
    <source>
        <tissue evidence="2">Nenye</tissue>
    </source>
</reference>
<evidence type="ECO:0000313" key="2">
    <source>
        <dbReference type="EMBL" id="KAL3499264.1"/>
    </source>
</evidence>
<evidence type="ECO:0000313" key="3">
    <source>
        <dbReference type="Proteomes" id="UP001630127"/>
    </source>
</evidence>
<protein>
    <submittedName>
        <fullName evidence="2">Uncharacterized protein</fullName>
    </submittedName>
</protein>
<dbReference type="AlphaFoldDB" id="A0ABD2Y0S9"/>
<keyword evidence="3" id="KW-1185">Reference proteome</keyword>
<gene>
    <name evidence="2" type="ORF">ACH5RR_038357</name>
</gene>
<sequence length="111" mass="12412">MVNSRGSSNHRQSSASSFRSRISLWQDAENRVYLIEELDRRTGQGELEKARQEGFVSNHLSKNSGTHEKKKLLAVTAIFTRFGSKNNRDAICKGGQTQELHGQNAIGEHDA</sequence>
<evidence type="ECO:0000256" key="1">
    <source>
        <dbReference type="SAM" id="MobiDB-lite"/>
    </source>
</evidence>
<feature type="region of interest" description="Disordered" evidence="1">
    <location>
        <begin position="1"/>
        <end position="20"/>
    </location>
</feature>
<organism evidence="2 3">
    <name type="scientific">Cinchona calisaya</name>
    <dbReference type="NCBI Taxonomy" id="153742"/>
    <lineage>
        <taxon>Eukaryota</taxon>
        <taxon>Viridiplantae</taxon>
        <taxon>Streptophyta</taxon>
        <taxon>Embryophyta</taxon>
        <taxon>Tracheophyta</taxon>
        <taxon>Spermatophyta</taxon>
        <taxon>Magnoliopsida</taxon>
        <taxon>eudicotyledons</taxon>
        <taxon>Gunneridae</taxon>
        <taxon>Pentapetalae</taxon>
        <taxon>asterids</taxon>
        <taxon>lamiids</taxon>
        <taxon>Gentianales</taxon>
        <taxon>Rubiaceae</taxon>
        <taxon>Cinchonoideae</taxon>
        <taxon>Cinchoneae</taxon>
        <taxon>Cinchona</taxon>
    </lineage>
</organism>
<dbReference type="Proteomes" id="UP001630127">
    <property type="component" value="Unassembled WGS sequence"/>
</dbReference>
<comment type="caution">
    <text evidence="2">The sequence shown here is derived from an EMBL/GenBank/DDBJ whole genome shotgun (WGS) entry which is preliminary data.</text>
</comment>
<proteinExistence type="predicted"/>
<accession>A0ABD2Y0S9</accession>
<dbReference type="EMBL" id="JBJUIK010000016">
    <property type="protein sequence ID" value="KAL3499264.1"/>
    <property type="molecule type" value="Genomic_DNA"/>
</dbReference>